<protein>
    <submittedName>
        <fullName evidence="3">Response regulator receiver domain protein</fullName>
    </submittedName>
</protein>
<name>A0A0P0YZU0_9HYPH</name>
<accession>A0A0P0YZU0</accession>
<dbReference type="SMART" id="SM00448">
    <property type="entry name" value="REC"/>
    <property type="match status" value="1"/>
</dbReference>
<dbReference type="AlphaFoldDB" id="A0A0P0YZU0"/>
<sequence length="123" mass="13186">MNPPWSGKRVLVAEDNPLVAMDIEDCLIAAGFQVVGPVARAQDALTRCANGLIDAAVLDFNLHGGPVTPVIELLWERSVPFVIYTGAGVPEDISARFPGMIVCIKPVAPEMLVLELTKAHQAR</sequence>
<evidence type="ECO:0000313" key="3">
    <source>
        <dbReference type="EMBL" id="BAT27218.1"/>
    </source>
</evidence>
<dbReference type="InterPro" id="IPR011006">
    <property type="entry name" value="CheY-like_superfamily"/>
</dbReference>
<feature type="modified residue" description="4-aspartylphosphate" evidence="1">
    <location>
        <position position="59"/>
    </location>
</feature>
<evidence type="ECO:0000256" key="1">
    <source>
        <dbReference type="PROSITE-ProRule" id="PRU00169"/>
    </source>
</evidence>
<proteinExistence type="predicted"/>
<feature type="domain" description="Response regulatory" evidence="2">
    <location>
        <begin position="9"/>
        <end position="120"/>
    </location>
</feature>
<organism evidence="3">
    <name type="scientific">Aureimonas frigidaquae</name>
    <dbReference type="NCBI Taxonomy" id="424757"/>
    <lineage>
        <taxon>Bacteria</taxon>
        <taxon>Pseudomonadati</taxon>
        <taxon>Pseudomonadota</taxon>
        <taxon>Alphaproteobacteria</taxon>
        <taxon>Hyphomicrobiales</taxon>
        <taxon>Aurantimonadaceae</taxon>
        <taxon>Aureimonas</taxon>
    </lineage>
</organism>
<dbReference type="Gene3D" id="3.40.50.2300">
    <property type="match status" value="1"/>
</dbReference>
<dbReference type="RefSeq" id="WP_062228298.1">
    <property type="nucleotide sequence ID" value="NZ_BBWR01000012.1"/>
</dbReference>
<evidence type="ECO:0000259" key="2">
    <source>
        <dbReference type="PROSITE" id="PS50110"/>
    </source>
</evidence>
<dbReference type="InterPro" id="IPR001789">
    <property type="entry name" value="Sig_transdc_resp-reg_receiver"/>
</dbReference>
<reference evidence="3" key="1">
    <citation type="journal article" date="2015" name="Proc. Natl. Acad. Sci. U.S.A.">
        <title>Bacterial clade with the ribosomal RNA operon on a small plasmid rather than the chromosome.</title>
        <authorList>
            <person name="Anda M."/>
            <person name="Ohtsubo Y."/>
            <person name="Okubo T."/>
            <person name="Sugawara M."/>
            <person name="Nagata Y."/>
            <person name="Tsuda M."/>
            <person name="Minamisawa K."/>
            <person name="Mitsui H."/>
        </authorList>
    </citation>
    <scope>NUCLEOTIDE SEQUENCE</scope>
    <source>
        <strain evidence="3">JCM 14755</strain>
    </source>
</reference>
<dbReference type="SUPFAM" id="SSF52172">
    <property type="entry name" value="CheY-like"/>
    <property type="match status" value="1"/>
</dbReference>
<dbReference type="OrthoDB" id="582170at2"/>
<dbReference type="GO" id="GO:0000160">
    <property type="term" value="P:phosphorelay signal transduction system"/>
    <property type="evidence" value="ECO:0007669"/>
    <property type="project" value="InterPro"/>
</dbReference>
<dbReference type="EMBL" id="LC066375">
    <property type="protein sequence ID" value="BAT27218.1"/>
    <property type="molecule type" value="Genomic_DNA"/>
</dbReference>
<dbReference type="PROSITE" id="PS50110">
    <property type="entry name" value="RESPONSE_REGULATORY"/>
    <property type="match status" value="1"/>
</dbReference>
<keyword evidence="1" id="KW-0597">Phosphoprotein</keyword>